<name>A0AAJ1RZG4_9MYCO</name>
<evidence type="ECO:0000313" key="2">
    <source>
        <dbReference type="Proteomes" id="UP001229081"/>
    </source>
</evidence>
<dbReference type="EMBL" id="JAUFSA010000001">
    <property type="protein sequence ID" value="MDP7733682.1"/>
    <property type="molecule type" value="Genomic_DNA"/>
</dbReference>
<organism evidence="1 2">
    <name type="scientific">Mycobacterium paragordonae</name>
    <dbReference type="NCBI Taxonomy" id="1389713"/>
    <lineage>
        <taxon>Bacteria</taxon>
        <taxon>Bacillati</taxon>
        <taxon>Actinomycetota</taxon>
        <taxon>Actinomycetes</taxon>
        <taxon>Mycobacteriales</taxon>
        <taxon>Mycobacteriaceae</taxon>
        <taxon>Mycobacterium</taxon>
    </lineage>
</organism>
<comment type="caution">
    <text evidence="1">The sequence shown here is derived from an EMBL/GenBank/DDBJ whole genome shotgun (WGS) entry which is preliminary data.</text>
</comment>
<evidence type="ECO:0000313" key="1">
    <source>
        <dbReference type="EMBL" id="MDP7733682.1"/>
    </source>
</evidence>
<reference evidence="1" key="1">
    <citation type="submission" date="2023-06" db="EMBL/GenBank/DDBJ databases">
        <title>Identification of two novel mycobacterium reveal diversities and complexities of Mycobacterium gordonae clade.</title>
        <authorList>
            <person name="Matsumoto Y."/>
            <person name="Nakamura S."/>
            <person name="Motooka D."/>
            <person name="Fukushima K."/>
        </authorList>
    </citation>
    <scope>NUCLEOTIDE SEQUENCE</scope>
    <source>
        <strain evidence="1">TY812</strain>
    </source>
</reference>
<dbReference type="Proteomes" id="UP001229081">
    <property type="component" value="Unassembled WGS sequence"/>
</dbReference>
<gene>
    <name evidence="1" type="ORF">QXL92_02775</name>
</gene>
<protein>
    <submittedName>
        <fullName evidence="1">Uncharacterized protein</fullName>
    </submittedName>
</protein>
<accession>A0AAJ1RZG4</accession>
<dbReference type="RefSeq" id="WP_306254614.1">
    <property type="nucleotide sequence ID" value="NZ_JAUFSA010000001.1"/>
</dbReference>
<dbReference type="AlphaFoldDB" id="A0AAJ1RZG4"/>
<proteinExistence type="predicted"/>
<sequence>MTPKFDPRVQIHVNWGPNLEYYPNGVTSKKEAMEFDVQSLHNGALGLADLLEFADDVTVTVVEVKVPE</sequence>